<feature type="active site" description="Proton acceptor" evidence="4">
    <location>
        <position position="350"/>
    </location>
</feature>
<dbReference type="InterPro" id="IPR020613">
    <property type="entry name" value="Thiolase_CS"/>
</dbReference>
<evidence type="ECO:0000256" key="4">
    <source>
        <dbReference type="PIRSR" id="PIRSR000429-1"/>
    </source>
</evidence>
<dbReference type="InterPro" id="IPR020617">
    <property type="entry name" value="Thiolase_C"/>
</dbReference>
<dbReference type="InterPro" id="IPR020610">
    <property type="entry name" value="Thiolase_AS"/>
</dbReference>
<evidence type="ECO:0000259" key="6">
    <source>
        <dbReference type="Pfam" id="PF00108"/>
    </source>
</evidence>
<dbReference type="PIRSF" id="PIRSF000429">
    <property type="entry name" value="Ac-CoA_Ac_transf"/>
    <property type="match status" value="1"/>
</dbReference>
<dbReference type="AlphaFoldDB" id="A0AA51R4Q6"/>
<comment type="similarity">
    <text evidence="1 5">Belongs to the thiolase-like superfamily. Thiolase family.</text>
</comment>
<reference evidence="9 10" key="1">
    <citation type="submission" date="2023-08" db="EMBL/GenBank/DDBJ databases">
        <title>New molecular markers tilS and rpoB for phylogenetic and monitoring studies of the genus Thiothrix biodiversity.</title>
        <authorList>
            <person name="Ravin N.V."/>
            <person name="Smolyakov D."/>
            <person name="Markov N.D."/>
            <person name="Beletsky A.V."/>
            <person name="Mardanov A.V."/>
            <person name="Rudenko T.S."/>
            <person name="Grabovich M.Y."/>
        </authorList>
    </citation>
    <scope>NUCLEOTIDE SEQUENCE</scope>
    <source>
        <strain evidence="9">DNT52</strain>
        <strain evidence="8 10">H33</strain>
    </source>
</reference>
<dbReference type="InterPro" id="IPR016039">
    <property type="entry name" value="Thiolase-like"/>
</dbReference>
<evidence type="ECO:0000256" key="3">
    <source>
        <dbReference type="ARBA" id="ARBA00023315"/>
    </source>
</evidence>
<dbReference type="Pfam" id="PF02803">
    <property type="entry name" value="Thiolase_C"/>
    <property type="match status" value="1"/>
</dbReference>
<feature type="domain" description="Thiolase N-terminal" evidence="6">
    <location>
        <begin position="5"/>
        <end position="263"/>
    </location>
</feature>
<keyword evidence="2 5" id="KW-0808">Transferase</keyword>
<name>A0AA51R4Q6_9GAMM</name>
<dbReference type="PROSITE" id="PS00737">
    <property type="entry name" value="THIOLASE_2"/>
    <property type="match status" value="1"/>
</dbReference>
<dbReference type="Gene3D" id="3.40.47.10">
    <property type="match status" value="2"/>
</dbReference>
<evidence type="ECO:0000313" key="9">
    <source>
        <dbReference type="EMBL" id="WML86916.1"/>
    </source>
</evidence>
<dbReference type="SUPFAM" id="SSF53901">
    <property type="entry name" value="Thiolase-like"/>
    <property type="match status" value="2"/>
</dbReference>
<evidence type="ECO:0000313" key="10">
    <source>
        <dbReference type="Proteomes" id="UP001223336"/>
    </source>
</evidence>
<dbReference type="FunFam" id="3.40.47.10:FF:000010">
    <property type="entry name" value="Acetyl-CoA acetyltransferase (Thiolase)"/>
    <property type="match status" value="1"/>
</dbReference>
<dbReference type="Proteomes" id="UP001223336">
    <property type="component" value="Unassembled WGS sequence"/>
</dbReference>
<evidence type="ECO:0000256" key="5">
    <source>
        <dbReference type="RuleBase" id="RU003557"/>
    </source>
</evidence>
<organism evidence="9">
    <name type="scientific">Thiothrix subterranea</name>
    <dbReference type="NCBI Taxonomy" id="2735563"/>
    <lineage>
        <taxon>Bacteria</taxon>
        <taxon>Pseudomonadati</taxon>
        <taxon>Pseudomonadota</taxon>
        <taxon>Gammaproteobacteria</taxon>
        <taxon>Thiotrichales</taxon>
        <taxon>Thiotrichaceae</taxon>
        <taxon>Thiothrix</taxon>
    </lineage>
</organism>
<dbReference type="PANTHER" id="PTHR18919:SF107">
    <property type="entry name" value="ACETYL-COA ACETYLTRANSFERASE, CYTOSOLIC"/>
    <property type="match status" value="1"/>
</dbReference>
<dbReference type="PROSITE" id="PS00099">
    <property type="entry name" value="THIOLASE_3"/>
    <property type="match status" value="1"/>
</dbReference>
<dbReference type="NCBIfam" id="TIGR01930">
    <property type="entry name" value="AcCoA-C-Actrans"/>
    <property type="match status" value="1"/>
</dbReference>
<dbReference type="InterPro" id="IPR020615">
    <property type="entry name" value="Thiolase_acyl_enz_int_AS"/>
</dbReference>
<protein>
    <submittedName>
        <fullName evidence="9">Acetyl-CoA C-acetyltransferase</fullName>
        <ecNumber evidence="9">2.3.1.9</ecNumber>
    </submittedName>
</protein>
<sequence>MREDIVIVAAGRTALGTFGGSLAAIPASELGATVIKGLLERSGLKPEQINEVILGQVLTAGVGQNPARQAVLSAGLPVEVPAMTINKVCGSGLKAVHLAYQAVACGDADIVIAGGQETMSASAHVVPNSRNGQKMGDWKMVDTMIKDGLWCATNDYHMGMTAENIAAQYGFSREAQDEFAAGSQQKTEAAQKAGVFNDEIIPVVIPQRKGDPLVFNTDEFPRAGTTAASLGKLRPAFKKDGSVTAGNASGINDGAAAVIVMTASKAAELGLTPMARIVAFSSAGVDPAIMGTGPIPATTKCLEKAGWSVADLDMIEANEAFAAQAMSVNESLGFDLSKVNVSGGAIALGHPIGASGARVLVTLLHGMKRTGAKKGLATLCIGGGQGVALAVEAV</sequence>
<proteinExistence type="inferred from homology"/>
<dbReference type="CDD" id="cd00751">
    <property type="entry name" value="thiolase"/>
    <property type="match status" value="1"/>
</dbReference>
<evidence type="ECO:0000313" key="8">
    <source>
        <dbReference type="EMBL" id="MDQ5770601.1"/>
    </source>
</evidence>
<dbReference type="InterPro" id="IPR002155">
    <property type="entry name" value="Thiolase"/>
</dbReference>
<dbReference type="EMBL" id="CP133217">
    <property type="protein sequence ID" value="WML86916.1"/>
    <property type="molecule type" value="Genomic_DNA"/>
</dbReference>
<feature type="active site" description="Acyl-thioester intermediate" evidence="4">
    <location>
        <position position="89"/>
    </location>
</feature>
<dbReference type="InterPro" id="IPR020616">
    <property type="entry name" value="Thiolase_N"/>
</dbReference>
<accession>A0AA51R4Q6</accession>
<evidence type="ECO:0000256" key="2">
    <source>
        <dbReference type="ARBA" id="ARBA00022679"/>
    </source>
</evidence>
<dbReference type="EC" id="2.3.1.9" evidence="9"/>
<evidence type="ECO:0000256" key="1">
    <source>
        <dbReference type="ARBA" id="ARBA00010982"/>
    </source>
</evidence>
<feature type="active site" description="Proton acceptor" evidence="4">
    <location>
        <position position="380"/>
    </location>
</feature>
<dbReference type="GO" id="GO:0003985">
    <property type="term" value="F:acetyl-CoA C-acetyltransferase activity"/>
    <property type="evidence" value="ECO:0007669"/>
    <property type="project" value="UniProtKB-EC"/>
</dbReference>
<dbReference type="EMBL" id="JAVFKN010000034">
    <property type="protein sequence ID" value="MDQ5770601.1"/>
    <property type="molecule type" value="Genomic_DNA"/>
</dbReference>
<dbReference type="PANTHER" id="PTHR18919">
    <property type="entry name" value="ACETYL-COA C-ACYLTRANSFERASE"/>
    <property type="match status" value="1"/>
</dbReference>
<dbReference type="RefSeq" id="WP_308136287.1">
    <property type="nucleotide sequence ID" value="NZ_CP133217.1"/>
</dbReference>
<dbReference type="GO" id="GO:0044281">
    <property type="term" value="P:small molecule metabolic process"/>
    <property type="evidence" value="ECO:0007669"/>
    <property type="project" value="UniProtKB-ARBA"/>
</dbReference>
<gene>
    <name evidence="8" type="ORF">RCC75_18885</name>
    <name evidence="9" type="ORF">RCG00_00825</name>
</gene>
<keyword evidence="10" id="KW-1185">Reference proteome</keyword>
<dbReference type="Pfam" id="PF00108">
    <property type="entry name" value="Thiolase_N"/>
    <property type="match status" value="1"/>
</dbReference>
<dbReference type="Proteomes" id="UP001229862">
    <property type="component" value="Chromosome"/>
</dbReference>
<dbReference type="PROSITE" id="PS00098">
    <property type="entry name" value="THIOLASE_1"/>
    <property type="match status" value="1"/>
</dbReference>
<keyword evidence="3 5" id="KW-0012">Acyltransferase</keyword>
<feature type="domain" description="Thiolase C-terminal" evidence="7">
    <location>
        <begin position="271"/>
        <end position="392"/>
    </location>
</feature>
<evidence type="ECO:0000259" key="7">
    <source>
        <dbReference type="Pfam" id="PF02803"/>
    </source>
</evidence>